<proteinExistence type="inferred from homology"/>
<dbReference type="AlphaFoldDB" id="A0A0P6VL31"/>
<dbReference type="EMBL" id="LJYW01000001">
    <property type="protein sequence ID" value="KPL51906.1"/>
    <property type="molecule type" value="Genomic_DNA"/>
</dbReference>
<dbReference type="GO" id="GO:0000271">
    <property type="term" value="P:polysaccharide biosynthetic process"/>
    <property type="evidence" value="ECO:0007669"/>
    <property type="project" value="UniProtKB-KW"/>
</dbReference>
<dbReference type="STRING" id="665126.ABB55_06425"/>
<feature type="domain" description="Bacterial sugar transferase" evidence="9">
    <location>
        <begin position="248"/>
        <end position="429"/>
    </location>
</feature>
<evidence type="ECO:0000313" key="11">
    <source>
        <dbReference type="Proteomes" id="UP000048984"/>
    </source>
</evidence>
<dbReference type="InterPro" id="IPR003362">
    <property type="entry name" value="Bact_transf"/>
</dbReference>
<evidence type="ECO:0000259" key="9">
    <source>
        <dbReference type="Pfam" id="PF02397"/>
    </source>
</evidence>
<organism evidence="10 11">
    <name type="scientific">Prosthecodimorpha hirschii</name>
    <dbReference type="NCBI Taxonomy" id="665126"/>
    <lineage>
        <taxon>Bacteria</taxon>
        <taxon>Pseudomonadati</taxon>
        <taxon>Pseudomonadota</taxon>
        <taxon>Alphaproteobacteria</taxon>
        <taxon>Hyphomicrobiales</taxon>
        <taxon>Ancalomicrobiaceae</taxon>
        <taxon>Prosthecodimorpha</taxon>
    </lineage>
</organism>
<evidence type="ECO:0000256" key="4">
    <source>
        <dbReference type="ARBA" id="ARBA00022692"/>
    </source>
</evidence>
<keyword evidence="7" id="KW-0270">Exopolysaccharide synthesis</keyword>
<feature type="transmembrane region" description="Helical" evidence="8">
    <location>
        <begin position="82"/>
        <end position="104"/>
    </location>
</feature>
<feature type="transmembrane region" description="Helical" evidence="8">
    <location>
        <begin position="50"/>
        <end position="70"/>
    </location>
</feature>
<evidence type="ECO:0000313" key="10">
    <source>
        <dbReference type="EMBL" id="KPL51906.1"/>
    </source>
</evidence>
<comment type="subcellular location">
    <subcellularLocation>
        <location evidence="1">Membrane</location>
        <topology evidence="1">Multi-pass membrane protein</topology>
    </subcellularLocation>
</comment>
<sequence>MLSDLFARGAVGDLIGNLALGATFAAVFIGILALRGGYKLDTLRHSRHQVRLVAGAVCIAFFLMGWFAFLSKTTATFSRLDLTVFFVVNLIGLTALHWSVSGLLNSKLAKGELSLRRAVVIADGRQRNGDDFQDLLRRNGIEVVELIEVSPSQFRRDDYSLVCRHALERAQGALSHAQVDGVFLFLGWNDRRAIDEMRVALSGLPVPVHLFADVETERVLRRRHLSVGGMHGYELQRAPLDLVDRTLKRVFDVAVSVAALLLLGPLMVLIACAIRVEGGGTVIFRQKRKGFGGRPFYIYKFRTMTCTEDGAVVTQATRNDPRVTRIGAVLRKTSADELPQFVNVLMGHMSVCGPRPHAIAHDNLYDRIIARYAFRHHVKPGITGWAQVNGYRGETRDTAKMEARVEHDIWYVNNWSIWLDVRILLRTFLSGWVSPDAY</sequence>
<evidence type="ECO:0000256" key="8">
    <source>
        <dbReference type="SAM" id="Phobius"/>
    </source>
</evidence>
<evidence type="ECO:0000256" key="2">
    <source>
        <dbReference type="ARBA" id="ARBA00006464"/>
    </source>
</evidence>
<dbReference type="GO" id="GO:0016020">
    <property type="term" value="C:membrane"/>
    <property type="evidence" value="ECO:0007669"/>
    <property type="project" value="UniProtKB-SubCell"/>
</dbReference>
<comment type="caution">
    <text evidence="10">The sequence shown here is derived from an EMBL/GenBank/DDBJ whole genome shotgun (WGS) entry which is preliminary data.</text>
</comment>
<protein>
    <recommendedName>
        <fullName evidence="9">Bacterial sugar transferase domain-containing protein</fullName>
    </recommendedName>
</protein>
<gene>
    <name evidence="10" type="ORF">ABB55_06425</name>
</gene>
<dbReference type="GO" id="GO:0009242">
    <property type="term" value="P:colanic acid biosynthetic process"/>
    <property type="evidence" value="ECO:0007669"/>
    <property type="project" value="TreeGrafter"/>
</dbReference>
<comment type="similarity">
    <text evidence="2">Belongs to the bacterial sugar transferase family.</text>
</comment>
<keyword evidence="4 8" id="KW-0812">Transmembrane</keyword>
<dbReference type="PANTHER" id="PTHR30576:SF21">
    <property type="entry name" value="UDP-GLUCOSE:UNDECAPRENYL-PHOSPHATE GLUCOSE-1-PHOSPHATE TRANSFERASE"/>
    <property type="match status" value="1"/>
</dbReference>
<dbReference type="Proteomes" id="UP000048984">
    <property type="component" value="Unassembled WGS sequence"/>
</dbReference>
<keyword evidence="6 8" id="KW-0472">Membrane</keyword>
<reference evidence="10 11" key="2">
    <citation type="submission" date="2015-10" db="EMBL/GenBank/DDBJ databases">
        <title>Draft Genome Sequence of Prosthecomicrobium hirschii ATCC 27832.</title>
        <authorList>
            <person name="Daniel J."/>
            <person name="Givan S.A."/>
            <person name="Brun Y.V."/>
            <person name="Brown P.J."/>
        </authorList>
    </citation>
    <scope>NUCLEOTIDE SEQUENCE [LARGE SCALE GENOMIC DNA]</scope>
    <source>
        <strain evidence="10 11">16</strain>
    </source>
</reference>
<dbReference type="NCBIfam" id="TIGR03025">
    <property type="entry name" value="EPS_sugtrans"/>
    <property type="match status" value="1"/>
</dbReference>
<evidence type="ECO:0000256" key="1">
    <source>
        <dbReference type="ARBA" id="ARBA00004141"/>
    </source>
</evidence>
<dbReference type="InterPro" id="IPR017473">
    <property type="entry name" value="Undecaprenyl-P_gluc_Ptfrase"/>
</dbReference>
<dbReference type="Pfam" id="PF13727">
    <property type="entry name" value="CoA_binding_3"/>
    <property type="match status" value="1"/>
</dbReference>
<feature type="transmembrane region" description="Helical" evidence="8">
    <location>
        <begin position="14"/>
        <end position="38"/>
    </location>
</feature>
<dbReference type="PANTHER" id="PTHR30576">
    <property type="entry name" value="COLANIC BIOSYNTHESIS UDP-GLUCOSE LIPID CARRIER TRANSFERASE"/>
    <property type="match status" value="1"/>
</dbReference>
<keyword evidence="5 8" id="KW-1133">Transmembrane helix</keyword>
<evidence type="ECO:0000256" key="7">
    <source>
        <dbReference type="ARBA" id="ARBA00023169"/>
    </source>
</evidence>
<keyword evidence="3" id="KW-0808">Transferase</keyword>
<evidence type="ECO:0000256" key="6">
    <source>
        <dbReference type="ARBA" id="ARBA00023136"/>
    </source>
</evidence>
<name>A0A0P6VL31_9HYPH</name>
<dbReference type="Pfam" id="PF02397">
    <property type="entry name" value="Bac_transf"/>
    <property type="match status" value="1"/>
</dbReference>
<accession>A0A0P6VL31</accession>
<dbReference type="NCBIfam" id="TIGR03023">
    <property type="entry name" value="WcaJ_sugtrans"/>
    <property type="match status" value="1"/>
</dbReference>
<keyword evidence="11" id="KW-1185">Reference proteome</keyword>
<dbReference type="InterPro" id="IPR017475">
    <property type="entry name" value="EPS_sugar_tfrase"/>
</dbReference>
<feature type="transmembrane region" description="Helical" evidence="8">
    <location>
        <begin position="253"/>
        <end position="276"/>
    </location>
</feature>
<evidence type="ECO:0000256" key="5">
    <source>
        <dbReference type="ARBA" id="ARBA00022989"/>
    </source>
</evidence>
<evidence type="ECO:0000256" key="3">
    <source>
        <dbReference type="ARBA" id="ARBA00022679"/>
    </source>
</evidence>
<dbReference type="GO" id="GO:0089702">
    <property type="term" value="F:undecaprenyl-phosphate glucose phosphotransferase activity"/>
    <property type="evidence" value="ECO:0007669"/>
    <property type="project" value="TreeGrafter"/>
</dbReference>
<reference evidence="10 11" key="1">
    <citation type="submission" date="2015-09" db="EMBL/GenBank/DDBJ databases">
        <authorList>
            <person name="Jackson K.R."/>
            <person name="Lunt B.L."/>
            <person name="Fisher J.N.B."/>
            <person name="Gardner A.V."/>
            <person name="Bailey M.E."/>
            <person name="Deus L.M."/>
            <person name="Earl A.S."/>
            <person name="Gibby P.D."/>
            <person name="Hartmann K.A."/>
            <person name="Liu J.E."/>
            <person name="Manci A.M."/>
            <person name="Nielsen D.A."/>
            <person name="Solomon M.B."/>
            <person name="Breakwell D.P."/>
            <person name="Burnett S.H."/>
            <person name="Grose J.H."/>
        </authorList>
    </citation>
    <scope>NUCLEOTIDE SEQUENCE [LARGE SCALE GENOMIC DNA]</scope>
    <source>
        <strain evidence="10 11">16</strain>
    </source>
</reference>